<evidence type="ECO:0000313" key="1">
    <source>
        <dbReference type="EMBL" id="ABI24797.1"/>
    </source>
</evidence>
<dbReference type="EMBL" id="CP000436">
    <property type="protein sequence ID" value="ABI24797.1"/>
    <property type="molecule type" value="Genomic_DNA"/>
</dbReference>
<gene>
    <name evidence="1" type="ordered locus">HS_0520</name>
</gene>
<dbReference type="HOGENOM" id="CLU_2537849_0_0_6"/>
<protein>
    <submittedName>
        <fullName evidence="1">Uncharacterized protein</fullName>
    </submittedName>
</protein>
<proteinExistence type="predicted"/>
<dbReference type="KEGG" id="hso:HS_0520"/>
<reference evidence="1" key="1">
    <citation type="submission" date="2006-08" db="EMBL/GenBank/DDBJ databases">
        <title>Complete genome sequence of Haemophilus somnus 129PT.</title>
        <authorList>
            <person name="Copeland A."/>
            <person name="Lucas S."/>
            <person name="Lapidus A."/>
            <person name="Barry K."/>
            <person name="Glavina del Rio T."/>
            <person name="Hammon N."/>
            <person name="Dalin E."/>
            <person name="Tice H."/>
            <person name="Pitluck S."/>
            <person name="Brettin T.S."/>
            <person name="Bruce D."/>
            <person name="Challacombe J.F."/>
            <person name="Chertkov O."/>
            <person name="Detter J.C."/>
            <person name="Gilna P."/>
            <person name="Han S."/>
            <person name="Misra M."/>
            <person name="Tapia R."/>
            <person name="Thayer N.N."/>
            <person name="Xie G."/>
            <person name="Inzana T.J."/>
            <person name="Duncan A.J."/>
            <person name="Siddaramppa S."/>
            <person name="Richardson P."/>
        </authorList>
    </citation>
    <scope>NUCLEOTIDE SEQUENCE</scope>
    <source>
        <strain evidence="1">129PT</strain>
    </source>
</reference>
<sequence length="83" mass="9599">MNQISQNEDDYISVYELIEWAREVSNGSIGHAAYLLLTDLDKKTIQTYRKSPLTNIISKTKTNLFDMLKEANTFNSYDCDIPF</sequence>
<organism evidence="1">
    <name type="scientific">Histophilus somni (strain 129Pt)</name>
    <name type="common">Haemophilus somnus</name>
    <dbReference type="NCBI Taxonomy" id="205914"/>
    <lineage>
        <taxon>Bacteria</taxon>
        <taxon>Pseudomonadati</taxon>
        <taxon>Pseudomonadota</taxon>
        <taxon>Gammaproteobacteria</taxon>
        <taxon>Pasteurellales</taxon>
        <taxon>Pasteurellaceae</taxon>
        <taxon>Histophilus</taxon>
    </lineage>
</organism>
<name>Q0I232_HISS1</name>
<dbReference type="AlphaFoldDB" id="Q0I232"/>
<accession>Q0I232</accession>